<dbReference type="EMBL" id="VRMG01000009">
    <property type="protein sequence ID" value="TXN29153.1"/>
    <property type="molecule type" value="Genomic_DNA"/>
</dbReference>
<comment type="similarity">
    <text evidence="1">Belongs to the ROK (NagC/XylR) family.</text>
</comment>
<dbReference type="PANTHER" id="PTHR18964">
    <property type="entry name" value="ROK (REPRESSOR, ORF, KINASE) FAMILY"/>
    <property type="match status" value="1"/>
</dbReference>
<organism evidence="2 3">
    <name type="scientific">Lacisediminihabitans profunda</name>
    <dbReference type="NCBI Taxonomy" id="2594790"/>
    <lineage>
        <taxon>Bacteria</taxon>
        <taxon>Bacillati</taxon>
        <taxon>Actinomycetota</taxon>
        <taxon>Actinomycetes</taxon>
        <taxon>Micrococcales</taxon>
        <taxon>Microbacteriaceae</taxon>
        <taxon>Lacisediminihabitans</taxon>
    </lineage>
</organism>
<comment type="caution">
    <text evidence="2">The sequence shown here is derived from an EMBL/GenBank/DDBJ whole genome shotgun (WGS) entry which is preliminary data.</text>
</comment>
<evidence type="ECO:0000313" key="2">
    <source>
        <dbReference type="EMBL" id="TXN29153.1"/>
    </source>
</evidence>
<keyword evidence="3" id="KW-1185">Reference proteome</keyword>
<dbReference type="PROSITE" id="PS01125">
    <property type="entry name" value="ROK"/>
    <property type="match status" value="1"/>
</dbReference>
<evidence type="ECO:0000256" key="1">
    <source>
        <dbReference type="ARBA" id="ARBA00006479"/>
    </source>
</evidence>
<gene>
    <name evidence="2" type="ORF">FVP33_13285</name>
</gene>
<evidence type="ECO:0000313" key="3">
    <source>
        <dbReference type="Proteomes" id="UP000321379"/>
    </source>
</evidence>
<reference evidence="2 3" key="1">
    <citation type="submission" date="2019-08" db="EMBL/GenBank/DDBJ databases">
        <title>Bacterial whole genome sequence for Glaciihabitans sp. CHu50b-6-2.</title>
        <authorList>
            <person name="Jin L."/>
        </authorList>
    </citation>
    <scope>NUCLEOTIDE SEQUENCE [LARGE SCALE GENOMIC DNA]</scope>
    <source>
        <strain evidence="2 3">CHu50b-6-2</strain>
    </source>
</reference>
<dbReference type="Gene3D" id="3.30.420.40">
    <property type="match status" value="2"/>
</dbReference>
<dbReference type="InterPro" id="IPR049874">
    <property type="entry name" value="ROK_cs"/>
</dbReference>
<dbReference type="SUPFAM" id="SSF53067">
    <property type="entry name" value="Actin-like ATPase domain"/>
    <property type="match status" value="1"/>
</dbReference>
<name>A0A5C8ULG6_9MICO</name>
<dbReference type="AlphaFoldDB" id="A0A5C8ULG6"/>
<dbReference type="InterPro" id="IPR043129">
    <property type="entry name" value="ATPase_NBD"/>
</dbReference>
<accession>A0A5C8ULG6</accession>
<dbReference type="Pfam" id="PF00480">
    <property type="entry name" value="ROK"/>
    <property type="match status" value="1"/>
</dbReference>
<proteinExistence type="inferred from homology"/>
<dbReference type="PANTHER" id="PTHR18964:SF169">
    <property type="entry name" value="N-ACETYLMANNOSAMINE KINASE"/>
    <property type="match status" value="1"/>
</dbReference>
<dbReference type="Proteomes" id="UP000321379">
    <property type="component" value="Unassembled WGS sequence"/>
</dbReference>
<sequence length="337" mass="34334">MPTRPVDRIRPHHLSGRPVYLPACRDQRIRKVSDLALGIDIGGTKIAAGLVNRAGTVVRRAETPTPAALGGTQIVTKALGLARELREGVQVVAVGVGSAGVIDPITRRVISATDHLRDWAGTELGLLLESGLGLPVSASNDVHAHAVGEAFVGAGRGHGTVLVAAVGTGIGGAVVINGVVQAGAHGVAGHFGHLPVAEADGMLCPCGRIGHVEAIASGTALHAYYLKLGGDPGQEDARAVVRLAQTDPLASRAVSTAGRTLGQALGGLTNVIDPDVIIIAGGMRNAGEPWWSAMEAGLRDTALPILSDVLLVKAELGDDAAIIGSAKQAFDLLEKLA</sequence>
<protein>
    <submittedName>
        <fullName evidence="2">ROK family protein</fullName>
    </submittedName>
</protein>
<dbReference type="InterPro" id="IPR000600">
    <property type="entry name" value="ROK"/>
</dbReference>